<dbReference type="AlphaFoldDB" id="D3ALD4"/>
<sequence length="71" mass="7695">MDDESRKQLNIQLSEPGNCLRCSIPAFFLWRQEARNVIKPVVFSGIIKKKTGGKAYGKSAGGGGSAGGRRR</sequence>
<gene>
    <name evidence="2" type="ORF">CLOSTHATH_04430</name>
</gene>
<evidence type="ECO:0000313" key="3">
    <source>
        <dbReference type="Proteomes" id="UP000004968"/>
    </source>
</evidence>
<evidence type="ECO:0000313" key="2">
    <source>
        <dbReference type="EMBL" id="EFC97371.1"/>
    </source>
</evidence>
<reference evidence="2 3" key="1">
    <citation type="submission" date="2010-01" db="EMBL/GenBank/DDBJ databases">
        <authorList>
            <person name="Weinstock G."/>
            <person name="Sodergren E."/>
            <person name="Clifton S."/>
            <person name="Fulton L."/>
            <person name="Fulton B."/>
            <person name="Courtney L."/>
            <person name="Fronick C."/>
            <person name="Harrison M."/>
            <person name="Strong C."/>
            <person name="Farmer C."/>
            <person name="Delahaunty K."/>
            <person name="Markovic C."/>
            <person name="Hall O."/>
            <person name="Minx P."/>
            <person name="Tomlinson C."/>
            <person name="Mitreva M."/>
            <person name="Nelson J."/>
            <person name="Hou S."/>
            <person name="Wollam A."/>
            <person name="Pepin K.H."/>
            <person name="Johnson M."/>
            <person name="Bhonagiri V."/>
            <person name="Nash W.E."/>
            <person name="Warren W."/>
            <person name="Chinwalla A."/>
            <person name="Mardis E.R."/>
            <person name="Wilson R.K."/>
        </authorList>
    </citation>
    <scope>NUCLEOTIDE SEQUENCE [LARGE SCALE GENOMIC DNA]</scope>
    <source>
        <strain evidence="2 3">DSM 13479</strain>
    </source>
</reference>
<feature type="compositionally biased region" description="Gly residues" evidence="1">
    <location>
        <begin position="59"/>
        <end position="71"/>
    </location>
</feature>
<organism evidence="2 3">
    <name type="scientific">Hungatella hathewayi DSM 13479</name>
    <dbReference type="NCBI Taxonomy" id="566550"/>
    <lineage>
        <taxon>Bacteria</taxon>
        <taxon>Bacillati</taxon>
        <taxon>Bacillota</taxon>
        <taxon>Clostridia</taxon>
        <taxon>Lachnospirales</taxon>
        <taxon>Lachnospiraceae</taxon>
        <taxon>Hungatella</taxon>
    </lineage>
</organism>
<feature type="region of interest" description="Disordered" evidence="1">
    <location>
        <begin position="51"/>
        <end position="71"/>
    </location>
</feature>
<dbReference type="Proteomes" id="UP000004968">
    <property type="component" value="Unassembled WGS sequence"/>
</dbReference>
<proteinExistence type="predicted"/>
<protein>
    <submittedName>
        <fullName evidence="2">Uncharacterized protein</fullName>
    </submittedName>
</protein>
<name>D3ALD4_9FIRM</name>
<accession>D3ALD4</accession>
<dbReference type="HOGENOM" id="CLU_2734557_0_0_9"/>
<dbReference type="EMBL" id="ACIO01000403">
    <property type="protein sequence ID" value="EFC97371.1"/>
    <property type="molecule type" value="Genomic_DNA"/>
</dbReference>
<comment type="caution">
    <text evidence="2">The sequence shown here is derived from an EMBL/GenBank/DDBJ whole genome shotgun (WGS) entry which is preliminary data.</text>
</comment>
<evidence type="ECO:0000256" key="1">
    <source>
        <dbReference type="SAM" id="MobiDB-lite"/>
    </source>
</evidence>